<reference evidence="6" key="1">
    <citation type="submission" date="2020-02" db="EMBL/GenBank/DDBJ databases">
        <authorList>
            <person name="Meier V. D."/>
        </authorList>
    </citation>
    <scope>NUCLEOTIDE SEQUENCE</scope>
    <source>
        <strain evidence="6">AVDCRST_MAG42</strain>
    </source>
</reference>
<dbReference type="GO" id="GO:0016787">
    <property type="term" value="F:hydrolase activity"/>
    <property type="evidence" value="ECO:0007669"/>
    <property type="project" value="UniProtKB-KW"/>
</dbReference>
<evidence type="ECO:0000256" key="3">
    <source>
        <dbReference type="ARBA" id="ARBA00022801"/>
    </source>
</evidence>
<dbReference type="PANTHER" id="PTHR46233:SF3">
    <property type="entry name" value="HYDROXYACYLGLUTATHIONE HYDROLASE GLOC"/>
    <property type="match status" value="1"/>
</dbReference>
<gene>
    <name evidence="6" type="ORF">AVDCRST_MAG42-2386</name>
</gene>
<evidence type="ECO:0000313" key="6">
    <source>
        <dbReference type="EMBL" id="CAA9253991.1"/>
    </source>
</evidence>
<dbReference type="SMART" id="SM00849">
    <property type="entry name" value="Lactamase_B"/>
    <property type="match status" value="1"/>
</dbReference>
<keyword evidence="3 6" id="KW-0378">Hydrolase</keyword>
<dbReference type="InterPro" id="IPR051453">
    <property type="entry name" value="MBL_Glyoxalase_II"/>
</dbReference>
<organism evidence="6">
    <name type="scientific">uncultured Chthoniobacterales bacterium</name>
    <dbReference type="NCBI Taxonomy" id="1836801"/>
    <lineage>
        <taxon>Bacteria</taxon>
        <taxon>Pseudomonadati</taxon>
        <taxon>Verrucomicrobiota</taxon>
        <taxon>Spartobacteria</taxon>
        <taxon>Chthoniobacterales</taxon>
        <taxon>environmental samples</taxon>
    </lineage>
</organism>
<evidence type="ECO:0000259" key="5">
    <source>
        <dbReference type="SMART" id="SM00849"/>
    </source>
</evidence>
<evidence type="ECO:0000256" key="4">
    <source>
        <dbReference type="ARBA" id="ARBA00022833"/>
    </source>
</evidence>
<proteinExistence type="predicted"/>
<feature type="domain" description="Metallo-beta-lactamase" evidence="5">
    <location>
        <begin position="94"/>
        <end position="252"/>
    </location>
</feature>
<keyword evidence="2" id="KW-0479">Metal-binding</keyword>
<dbReference type="InterPro" id="IPR001279">
    <property type="entry name" value="Metallo-B-lactamas"/>
</dbReference>
<dbReference type="Gene3D" id="3.60.15.10">
    <property type="entry name" value="Ribonuclease Z/Hydroxyacylglutathione hydrolase-like"/>
    <property type="match status" value="1"/>
</dbReference>
<dbReference type="AlphaFoldDB" id="A0A6J4IM09"/>
<comment type="cofactor">
    <cofactor evidence="1">
        <name>Zn(2+)</name>
        <dbReference type="ChEBI" id="CHEBI:29105"/>
    </cofactor>
</comment>
<dbReference type="Pfam" id="PF00753">
    <property type="entry name" value="Lactamase_B"/>
    <property type="match status" value="1"/>
</dbReference>
<keyword evidence="4" id="KW-0862">Zinc</keyword>
<dbReference type="SUPFAM" id="SSF56281">
    <property type="entry name" value="Metallo-hydrolase/oxidoreductase"/>
    <property type="match status" value="1"/>
</dbReference>
<dbReference type="EMBL" id="CADCTA010000085">
    <property type="protein sequence ID" value="CAA9253991.1"/>
    <property type="molecule type" value="Genomic_DNA"/>
</dbReference>
<evidence type="ECO:0000256" key="2">
    <source>
        <dbReference type="ARBA" id="ARBA00022723"/>
    </source>
</evidence>
<dbReference type="InterPro" id="IPR036866">
    <property type="entry name" value="RibonucZ/Hydroxyglut_hydro"/>
</dbReference>
<dbReference type="PANTHER" id="PTHR46233">
    <property type="entry name" value="HYDROXYACYLGLUTATHIONE HYDROLASE GLOC"/>
    <property type="match status" value="1"/>
</dbReference>
<name>A0A6J4IM09_9BACT</name>
<accession>A0A6J4IM09</accession>
<protein>
    <submittedName>
        <fullName evidence="6">MBL-fold metallo-hydrolase superfamily</fullName>
    </submittedName>
</protein>
<evidence type="ECO:0000256" key="1">
    <source>
        <dbReference type="ARBA" id="ARBA00001947"/>
    </source>
</evidence>
<sequence>MIPLEDSAADIIGKAQRGLQISDSELAERSNLTAEQIRAARDGAFDEATVLALAPVLGLHAESLLKLSRSEWTPEQLEPIAGLAQFNTTYGDMTVNAYLVWDPKTREAAAFDTGADSGEMLKRAALEDLSFTMILLTHAHPDHIEDLTRLRADSGAPVYVPENEPVPDAKIIGDDEQFELGSLTIEARLTSGHSAGGLTYVVRGLARPVAIVGDSMFAGSMGGGAVSYPDALRNNLEEILTLPDDTIVCPGHGPLTTVGKEKRENPFFAASFAP</sequence>
<dbReference type="GO" id="GO:0046872">
    <property type="term" value="F:metal ion binding"/>
    <property type="evidence" value="ECO:0007669"/>
    <property type="project" value="UniProtKB-KW"/>
</dbReference>